<dbReference type="GO" id="GO:0015293">
    <property type="term" value="F:symporter activity"/>
    <property type="evidence" value="ECO:0007669"/>
    <property type="project" value="InterPro"/>
</dbReference>
<dbReference type="PANTHER" id="PTHR11328:SF24">
    <property type="entry name" value="MAJOR FACILITATOR SUPERFAMILY (MFS) PROFILE DOMAIN-CONTAINING PROTEIN"/>
    <property type="match status" value="1"/>
</dbReference>
<dbReference type="InterPro" id="IPR036259">
    <property type="entry name" value="MFS_trans_sf"/>
</dbReference>
<dbReference type="GO" id="GO:0008643">
    <property type="term" value="P:carbohydrate transport"/>
    <property type="evidence" value="ECO:0007669"/>
    <property type="project" value="InterPro"/>
</dbReference>
<dbReference type="Gene3D" id="1.20.1250.20">
    <property type="entry name" value="MFS general substrate transporter like domains"/>
    <property type="match status" value="1"/>
</dbReference>
<dbReference type="PANTHER" id="PTHR11328">
    <property type="entry name" value="MAJOR FACILITATOR SUPERFAMILY DOMAIN-CONTAINING PROTEIN"/>
    <property type="match status" value="1"/>
</dbReference>
<name>A0A9D2B2E4_9GAMM</name>
<dbReference type="SUPFAM" id="SSF103473">
    <property type="entry name" value="MFS general substrate transporter"/>
    <property type="match status" value="1"/>
</dbReference>
<dbReference type="NCBIfam" id="TIGR00792">
    <property type="entry name" value="gph"/>
    <property type="match status" value="1"/>
</dbReference>
<evidence type="ECO:0000313" key="4">
    <source>
        <dbReference type="Proteomes" id="UP000886829"/>
    </source>
</evidence>
<dbReference type="InterPro" id="IPR039672">
    <property type="entry name" value="MFS_2"/>
</dbReference>
<comment type="caution">
    <text evidence="3">The sequence shown here is derived from an EMBL/GenBank/DDBJ whole genome shotgun (WGS) entry which is preliminary data.</text>
</comment>
<dbReference type="CDD" id="cd17332">
    <property type="entry name" value="MFS_MelB_like"/>
    <property type="match status" value="1"/>
</dbReference>
<feature type="transmembrane region" description="Helical" evidence="2">
    <location>
        <begin position="332"/>
        <end position="353"/>
    </location>
</feature>
<evidence type="ECO:0000256" key="1">
    <source>
        <dbReference type="ARBA" id="ARBA00009617"/>
    </source>
</evidence>
<feature type="transmembrane region" description="Helical" evidence="2">
    <location>
        <begin position="119"/>
        <end position="144"/>
    </location>
</feature>
<feature type="transmembrane region" description="Helical" evidence="2">
    <location>
        <begin position="156"/>
        <end position="177"/>
    </location>
</feature>
<organism evidence="3 4">
    <name type="scientific">Candidatus Anaerobiospirillum pullistercoris</name>
    <dbReference type="NCBI Taxonomy" id="2838452"/>
    <lineage>
        <taxon>Bacteria</taxon>
        <taxon>Pseudomonadati</taxon>
        <taxon>Pseudomonadota</taxon>
        <taxon>Gammaproteobacteria</taxon>
        <taxon>Aeromonadales</taxon>
        <taxon>Succinivibrionaceae</taxon>
        <taxon>Anaerobiospirillum</taxon>
    </lineage>
</organism>
<sequence>MISAFVNRPDRDPNIGIIERVAYGMGDFSSQLILTPVSMLFLYYATEFVNINISIVGGIMLASRVFDGFSDLLVGYLIEKTKSPYGKTRVWILRMLIPYFLCGIAIFSVPESLPDLAKYIYIFIVYNLTITVVYTSINLPYGALSALMTQDSYKRSVLVIFRMLGATAGGTLVMMATLPLVKYFGNDQFAWTITAAIFSGIATLGFFFTFYFCHERVISAPMSEEKGNTVRAIKKLFKNSYWVMLSIAMLLVCAADIVSGTANTYYCRYFLGDDTLIGNFSAVSNTCKVIAMIVVVPLMLKFLGKRNSLIIACLLIVGANFSRLINPYSIELNYVISGICGFCSGFTYTCLFAMIPDCIEYSEYRDGERHEGLVYSSVSFASKVAGGLGILISSMVMDFSGYVNGAETQTDGAMNAILMVVSVIPPAMFLIAAVALVFYRLDKIYDHIVHELKVRHMQKVNQEAEA</sequence>
<comment type="similarity">
    <text evidence="1">Belongs to the sodium:galactoside symporter (TC 2.A.2) family.</text>
</comment>
<feature type="transmembrane region" description="Helical" evidence="2">
    <location>
        <begin position="189"/>
        <end position="213"/>
    </location>
</feature>
<feature type="transmembrane region" description="Helical" evidence="2">
    <location>
        <begin position="307"/>
        <end position="326"/>
    </location>
</feature>
<dbReference type="Proteomes" id="UP000886829">
    <property type="component" value="Unassembled WGS sequence"/>
</dbReference>
<gene>
    <name evidence="3" type="ORF">H9850_11030</name>
</gene>
<reference evidence="3" key="1">
    <citation type="journal article" date="2021" name="PeerJ">
        <title>Extensive microbial diversity within the chicken gut microbiome revealed by metagenomics and culture.</title>
        <authorList>
            <person name="Gilroy R."/>
            <person name="Ravi A."/>
            <person name="Getino M."/>
            <person name="Pursley I."/>
            <person name="Horton D.L."/>
            <person name="Alikhan N.F."/>
            <person name="Baker D."/>
            <person name="Gharbi K."/>
            <person name="Hall N."/>
            <person name="Watson M."/>
            <person name="Adriaenssens E.M."/>
            <person name="Foster-Nyarko E."/>
            <person name="Jarju S."/>
            <person name="Secka A."/>
            <person name="Antonio M."/>
            <person name="Oren A."/>
            <person name="Chaudhuri R.R."/>
            <person name="La Ragione R."/>
            <person name="Hildebrand F."/>
            <person name="Pallen M.J."/>
        </authorList>
    </citation>
    <scope>NUCLEOTIDE SEQUENCE</scope>
    <source>
        <strain evidence="3">USASDec5-558</strain>
    </source>
</reference>
<proteinExistence type="inferred from homology"/>
<evidence type="ECO:0000256" key="2">
    <source>
        <dbReference type="SAM" id="Phobius"/>
    </source>
</evidence>
<dbReference type="EMBL" id="DXEV01000219">
    <property type="protein sequence ID" value="HIX57986.1"/>
    <property type="molecule type" value="Genomic_DNA"/>
</dbReference>
<protein>
    <submittedName>
        <fullName evidence="3">Glycoside-pentoside-hexuronide (GPH):cation symporter</fullName>
    </submittedName>
</protein>
<dbReference type="InterPro" id="IPR001927">
    <property type="entry name" value="Na/Gal_symport"/>
</dbReference>
<feature type="transmembrane region" description="Helical" evidence="2">
    <location>
        <begin position="241"/>
        <end position="262"/>
    </location>
</feature>
<feature type="transmembrane region" description="Helical" evidence="2">
    <location>
        <begin position="90"/>
        <end position="107"/>
    </location>
</feature>
<dbReference type="GO" id="GO:0006814">
    <property type="term" value="P:sodium ion transport"/>
    <property type="evidence" value="ECO:0007669"/>
    <property type="project" value="InterPro"/>
</dbReference>
<evidence type="ECO:0000313" key="3">
    <source>
        <dbReference type="EMBL" id="HIX57986.1"/>
    </source>
</evidence>
<keyword evidence="2" id="KW-0812">Transmembrane</keyword>
<keyword evidence="2" id="KW-0472">Membrane</keyword>
<feature type="transmembrane region" description="Helical" evidence="2">
    <location>
        <begin position="373"/>
        <end position="396"/>
    </location>
</feature>
<dbReference type="GO" id="GO:0005886">
    <property type="term" value="C:plasma membrane"/>
    <property type="evidence" value="ECO:0007669"/>
    <property type="project" value="TreeGrafter"/>
</dbReference>
<dbReference type="AlphaFoldDB" id="A0A9D2B2E4"/>
<dbReference type="Pfam" id="PF13347">
    <property type="entry name" value="MFS_2"/>
    <property type="match status" value="1"/>
</dbReference>
<keyword evidence="2" id="KW-1133">Transmembrane helix</keyword>
<feature type="transmembrane region" description="Helical" evidence="2">
    <location>
        <begin position="416"/>
        <end position="439"/>
    </location>
</feature>
<feature type="transmembrane region" description="Helical" evidence="2">
    <location>
        <begin position="21"/>
        <end position="45"/>
    </location>
</feature>
<reference evidence="3" key="2">
    <citation type="submission" date="2021-04" db="EMBL/GenBank/DDBJ databases">
        <authorList>
            <person name="Gilroy R."/>
        </authorList>
    </citation>
    <scope>NUCLEOTIDE SEQUENCE</scope>
    <source>
        <strain evidence="3">USASDec5-558</strain>
    </source>
</reference>
<feature type="transmembrane region" description="Helical" evidence="2">
    <location>
        <begin position="282"/>
        <end position="300"/>
    </location>
</feature>
<accession>A0A9D2B2E4</accession>